<dbReference type="InterPro" id="IPR046558">
    <property type="entry name" value="DUF6712"/>
</dbReference>
<dbReference type="EMBL" id="AGXS01000021">
    <property type="protein sequence ID" value="EIY47541.1"/>
    <property type="molecule type" value="Genomic_DNA"/>
</dbReference>
<dbReference type="Proteomes" id="UP000003089">
    <property type="component" value="Unassembled WGS sequence"/>
</dbReference>
<organism evidence="1 2">
    <name type="scientific">Bacteroides nordii CL02T12C05</name>
    <dbReference type="NCBI Taxonomy" id="997884"/>
    <lineage>
        <taxon>Bacteria</taxon>
        <taxon>Pseudomonadati</taxon>
        <taxon>Bacteroidota</taxon>
        <taxon>Bacteroidia</taxon>
        <taxon>Bacteroidales</taxon>
        <taxon>Bacteroidaceae</taxon>
        <taxon>Bacteroides</taxon>
    </lineage>
</organism>
<gene>
    <name evidence="1" type="ORF">HMPREF1068_03191</name>
</gene>
<name>I9RWM6_9BACE</name>
<protein>
    <submittedName>
        <fullName evidence="1">Uncharacterized protein</fullName>
    </submittedName>
</protein>
<comment type="caution">
    <text evidence="1">The sequence shown here is derived from an EMBL/GenBank/DDBJ whole genome shotgun (WGS) entry which is preliminary data.</text>
</comment>
<dbReference type="HOGENOM" id="CLU_1583891_0_0_10"/>
<dbReference type="eggNOG" id="ENOG5033VGV">
    <property type="taxonomic scope" value="Bacteria"/>
</dbReference>
<dbReference type="RefSeq" id="WP_007486374.1">
    <property type="nucleotide sequence ID" value="NZ_JH724315.1"/>
</dbReference>
<dbReference type="STRING" id="997884.HMPREF1068_03191"/>
<evidence type="ECO:0000313" key="1">
    <source>
        <dbReference type="EMBL" id="EIY47541.1"/>
    </source>
</evidence>
<sequence>MEIVLINEELFRENGPIKEDTIITKFVPYINIAQKMYIERILGKSLTDELKDQIKAASQKDATGEEITPENQALILKIAPALSFYAVYQGLPFHWASIVNKGITLRNSENSDAVTINDIAQLRRWIKDDAEELGRDLIEYLCSCKESYPLWKPGKGCDCGPLWNGGEGSVVSPFDAGIFIPKRRR</sequence>
<proteinExistence type="predicted"/>
<dbReference type="PATRIC" id="fig|997884.3.peg.3273"/>
<reference evidence="1 2" key="1">
    <citation type="submission" date="2012-02" db="EMBL/GenBank/DDBJ databases">
        <title>The Genome Sequence of Bacteroides nordii CL02T12C05.</title>
        <authorList>
            <consortium name="The Broad Institute Genome Sequencing Platform"/>
            <person name="Earl A."/>
            <person name="Ward D."/>
            <person name="Feldgarden M."/>
            <person name="Gevers D."/>
            <person name="Zitomersky N.L."/>
            <person name="Coyne M.J."/>
            <person name="Comstock L.E."/>
            <person name="Young S.K."/>
            <person name="Zeng Q."/>
            <person name="Gargeya S."/>
            <person name="Fitzgerald M."/>
            <person name="Haas B."/>
            <person name="Abouelleil A."/>
            <person name="Alvarado L."/>
            <person name="Arachchi H.M."/>
            <person name="Berlin A."/>
            <person name="Chapman S.B."/>
            <person name="Gearin G."/>
            <person name="Goldberg J."/>
            <person name="Griggs A."/>
            <person name="Gujja S."/>
            <person name="Hansen M."/>
            <person name="Heiman D."/>
            <person name="Howarth C."/>
            <person name="Larimer J."/>
            <person name="Lui A."/>
            <person name="MacDonald P.J.P."/>
            <person name="McCowen C."/>
            <person name="Montmayeur A."/>
            <person name="Murphy C."/>
            <person name="Neiman D."/>
            <person name="Pearson M."/>
            <person name="Priest M."/>
            <person name="Roberts A."/>
            <person name="Saif S."/>
            <person name="Shea T."/>
            <person name="Sisk P."/>
            <person name="Stolte C."/>
            <person name="Sykes S."/>
            <person name="Wortman J."/>
            <person name="Nusbaum C."/>
            <person name="Birren B."/>
        </authorList>
    </citation>
    <scope>NUCLEOTIDE SEQUENCE [LARGE SCALE GENOMIC DNA]</scope>
    <source>
        <strain evidence="1 2">CL02T12C05</strain>
    </source>
</reference>
<dbReference type="Pfam" id="PF20459">
    <property type="entry name" value="DUF6712"/>
    <property type="match status" value="1"/>
</dbReference>
<accession>I9RWM6</accession>
<dbReference type="AlphaFoldDB" id="I9RWM6"/>
<keyword evidence="2" id="KW-1185">Reference proteome</keyword>
<evidence type="ECO:0000313" key="2">
    <source>
        <dbReference type="Proteomes" id="UP000003089"/>
    </source>
</evidence>